<dbReference type="InterPro" id="IPR010917">
    <property type="entry name" value="TonB_rcpt_CS"/>
</dbReference>
<keyword evidence="10 15" id="KW-0798">TonB box</keyword>
<evidence type="ECO:0000256" key="6">
    <source>
        <dbReference type="ARBA" id="ARBA00022692"/>
    </source>
</evidence>
<evidence type="ECO:0000256" key="16">
    <source>
        <dbReference type="SAM" id="SignalP"/>
    </source>
</evidence>
<keyword evidence="7 16" id="KW-0732">Signal</keyword>
<keyword evidence="5" id="KW-0410">Iron transport</keyword>
<evidence type="ECO:0000256" key="13">
    <source>
        <dbReference type="ARBA" id="ARBA00023237"/>
    </source>
</evidence>
<evidence type="ECO:0000259" key="18">
    <source>
        <dbReference type="Pfam" id="PF07715"/>
    </source>
</evidence>
<dbReference type="PROSITE" id="PS52016">
    <property type="entry name" value="TONB_DEPENDENT_REC_3"/>
    <property type="match status" value="1"/>
</dbReference>
<keyword evidence="20" id="KW-1185">Reference proteome</keyword>
<dbReference type="Pfam" id="PF13715">
    <property type="entry name" value="CarbopepD_reg_2"/>
    <property type="match status" value="1"/>
</dbReference>
<evidence type="ECO:0000256" key="9">
    <source>
        <dbReference type="ARBA" id="ARBA00023065"/>
    </source>
</evidence>
<keyword evidence="9" id="KW-0406">Ion transport</keyword>
<evidence type="ECO:0000256" key="4">
    <source>
        <dbReference type="ARBA" id="ARBA00022452"/>
    </source>
</evidence>
<evidence type="ECO:0000256" key="1">
    <source>
        <dbReference type="ARBA" id="ARBA00004571"/>
    </source>
</evidence>
<dbReference type="Pfam" id="PF00593">
    <property type="entry name" value="TonB_dep_Rec_b-barrel"/>
    <property type="match status" value="1"/>
</dbReference>
<evidence type="ECO:0000256" key="8">
    <source>
        <dbReference type="ARBA" id="ARBA00023004"/>
    </source>
</evidence>
<evidence type="ECO:0000256" key="7">
    <source>
        <dbReference type="ARBA" id="ARBA00022729"/>
    </source>
</evidence>
<evidence type="ECO:0000256" key="14">
    <source>
        <dbReference type="PROSITE-ProRule" id="PRU01360"/>
    </source>
</evidence>
<dbReference type="NCBIfam" id="TIGR01783">
    <property type="entry name" value="TonB-siderophor"/>
    <property type="match status" value="1"/>
</dbReference>
<dbReference type="InterPro" id="IPR010105">
    <property type="entry name" value="TonB_sidphr_rcpt"/>
</dbReference>
<keyword evidence="4 14" id="KW-1134">Transmembrane beta strand</keyword>
<proteinExistence type="inferred from homology"/>
<feature type="domain" description="TonB-dependent receptor-like beta-barrel" evidence="17">
    <location>
        <begin position="346"/>
        <end position="777"/>
    </location>
</feature>
<keyword evidence="12 19" id="KW-0675">Receptor</keyword>
<sequence>MKRKLLVLWLYIAVVSTTYAKNGSIKGIVKTSDGFPAEFVNILLKGTSSGTVTNKAGEYVFDEVKPGTYTLLVSFIGMNSQSTRIMVKSGEMTTVPTITLEENANQLNEIVISDKRDINAGTSDYVSKMPLRNLENPQVYNTVSADLLKQQAITGFDDALKNVPGIYKLWESTGRGSGDGSSYYSLRGFEAQATMVNGLPGLTNGSLDPANIERIEVIKGPSSTLFGSSLISYGGLINTITKKPYEGFGGEINYLAGSFGLNRVTADINAPISEGMNMRINTAYHTENSFQDAGFKKSVFVAPSFSYQANDRLSFLVNTEFLQEEKTNQTMLFLGRNVPLQFNNLEALNYNNKLSLTSNDLSMKNPRFILQGQMNYKLSNQWTSQTVISRGISKSDGYYSYLYDNQNGNGDFSLYTSKQLAQTNTSDIQQNFIGDFKLGNYRNRLVLGMDYYTRNLIDNSTGYAWIHNVTPQGEINYVNYAGETVAPRYLTRPSVDNVLASSSRNNTNTQNDQFSVYASDVINLTPQLIAMASLRFDYFNSRGDITSDEDDFDQTAFSPKFGLIYQPIKDKISVFANYMNGFQNVAPRQVADADGNNPSVKAFEPEHANQFEAGLKTNLFTEKLNATISYYDIIVDNLVTADPNNINNSLQGGKMQSRGIEFDIQAKPVKGLSLIAGYSYNDSEVLEGDESNLWLQEGRRPTQAGPKYLFNAWATYTLTQGIAKGLGFSFGGNYNSELAIMDNPVTGEFMLPSYTILNAAVNYGTPKFRIAININNVTDKEYYTGYSTINPQKPRNVVASFTYAF</sequence>
<reference evidence="19 20" key="1">
    <citation type="submission" date="2020-09" db="EMBL/GenBank/DDBJ databases">
        <title>Echinicola sp. CAU 1574 isolated from sand of Sido Beach.</title>
        <authorList>
            <person name="Kim W."/>
        </authorList>
    </citation>
    <scope>NUCLEOTIDE SEQUENCE [LARGE SCALE GENOMIC DNA]</scope>
    <source>
        <strain evidence="19 20">CAU 1574</strain>
    </source>
</reference>
<organism evidence="19 20">
    <name type="scientific">Echinicola arenosa</name>
    <dbReference type="NCBI Taxonomy" id="2774144"/>
    <lineage>
        <taxon>Bacteria</taxon>
        <taxon>Pseudomonadati</taxon>
        <taxon>Bacteroidota</taxon>
        <taxon>Cytophagia</taxon>
        <taxon>Cytophagales</taxon>
        <taxon>Cyclobacteriaceae</taxon>
        <taxon>Echinicola</taxon>
    </lineage>
</organism>
<evidence type="ECO:0000256" key="15">
    <source>
        <dbReference type="RuleBase" id="RU003357"/>
    </source>
</evidence>
<evidence type="ECO:0000256" key="5">
    <source>
        <dbReference type="ARBA" id="ARBA00022496"/>
    </source>
</evidence>
<dbReference type="InterPro" id="IPR012910">
    <property type="entry name" value="Plug_dom"/>
</dbReference>
<dbReference type="CDD" id="cd01347">
    <property type="entry name" value="ligand_gated_channel"/>
    <property type="match status" value="1"/>
</dbReference>
<dbReference type="SUPFAM" id="SSF56935">
    <property type="entry name" value="Porins"/>
    <property type="match status" value="1"/>
</dbReference>
<dbReference type="InterPro" id="IPR037066">
    <property type="entry name" value="Plug_dom_sf"/>
</dbReference>
<comment type="similarity">
    <text evidence="2 14 15">Belongs to the TonB-dependent receptor family.</text>
</comment>
<keyword evidence="6 14" id="KW-0812">Transmembrane</keyword>
<keyword evidence="8" id="KW-0408">Iron</keyword>
<comment type="subcellular location">
    <subcellularLocation>
        <location evidence="1 14">Cell outer membrane</location>
        <topology evidence="1 14">Multi-pass membrane protein</topology>
    </subcellularLocation>
</comment>
<evidence type="ECO:0000313" key="20">
    <source>
        <dbReference type="Proteomes" id="UP000647133"/>
    </source>
</evidence>
<dbReference type="EMBL" id="JACYTQ010000002">
    <property type="protein sequence ID" value="MBD8488926.1"/>
    <property type="molecule type" value="Genomic_DNA"/>
</dbReference>
<dbReference type="InterPro" id="IPR036942">
    <property type="entry name" value="Beta-barrel_TonB_sf"/>
</dbReference>
<evidence type="ECO:0000256" key="2">
    <source>
        <dbReference type="ARBA" id="ARBA00009810"/>
    </source>
</evidence>
<dbReference type="Proteomes" id="UP000647133">
    <property type="component" value="Unassembled WGS sequence"/>
</dbReference>
<feature type="chain" id="PRO_5045918189" evidence="16">
    <location>
        <begin position="21"/>
        <end position="805"/>
    </location>
</feature>
<dbReference type="Gene3D" id="2.40.170.20">
    <property type="entry name" value="TonB-dependent receptor, beta-barrel domain"/>
    <property type="match status" value="1"/>
</dbReference>
<protein>
    <submittedName>
        <fullName evidence="19">TonB-dependent receptor</fullName>
    </submittedName>
</protein>
<dbReference type="PANTHER" id="PTHR32552">
    <property type="entry name" value="FERRICHROME IRON RECEPTOR-RELATED"/>
    <property type="match status" value="1"/>
</dbReference>
<gene>
    <name evidence="19" type="ORF">IFO69_09235</name>
</gene>
<dbReference type="RefSeq" id="WP_192009773.1">
    <property type="nucleotide sequence ID" value="NZ_JACYTQ010000002.1"/>
</dbReference>
<evidence type="ECO:0000313" key="19">
    <source>
        <dbReference type="EMBL" id="MBD8488926.1"/>
    </source>
</evidence>
<name>A0ABR9AJJ7_9BACT</name>
<evidence type="ECO:0000256" key="3">
    <source>
        <dbReference type="ARBA" id="ARBA00022448"/>
    </source>
</evidence>
<comment type="caution">
    <text evidence="19">The sequence shown here is derived from an EMBL/GenBank/DDBJ whole genome shotgun (WGS) entry which is preliminary data.</text>
</comment>
<evidence type="ECO:0000256" key="11">
    <source>
        <dbReference type="ARBA" id="ARBA00023136"/>
    </source>
</evidence>
<feature type="domain" description="TonB-dependent receptor plug" evidence="18">
    <location>
        <begin position="134"/>
        <end position="229"/>
    </location>
</feature>
<evidence type="ECO:0000256" key="12">
    <source>
        <dbReference type="ARBA" id="ARBA00023170"/>
    </source>
</evidence>
<evidence type="ECO:0000259" key="17">
    <source>
        <dbReference type="Pfam" id="PF00593"/>
    </source>
</evidence>
<keyword evidence="3 14" id="KW-0813">Transport</keyword>
<keyword evidence="13 14" id="KW-0998">Cell outer membrane</keyword>
<dbReference type="PANTHER" id="PTHR32552:SF68">
    <property type="entry name" value="FERRICHROME OUTER MEMBRANE TRANSPORTER_PHAGE RECEPTOR"/>
    <property type="match status" value="1"/>
</dbReference>
<dbReference type="Gene3D" id="2.60.40.1120">
    <property type="entry name" value="Carboxypeptidase-like, regulatory domain"/>
    <property type="match status" value="1"/>
</dbReference>
<dbReference type="InterPro" id="IPR039426">
    <property type="entry name" value="TonB-dep_rcpt-like"/>
</dbReference>
<accession>A0ABR9AJJ7</accession>
<dbReference type="InterPro" id="IPR013784">
    <property type="entry name" value="Carb-bd-like_fold"/>
</dbReference>
<dbReference type="PROSITE" id="PS01156">
    <property type="entry name" value="TONB_DEPENDENT_REC_2"/>
    <property type="match status" value="1"/>
</dbReference>
<dbReference type="SUPFAM" id="SSF49452">
    <property type="entry name" value="Starch-binding domain-like"/>
    <property type="match status" value="1"/>
</dbReference>
<dbReference type="Gene3D" id="2.170.130.10">
    <property type="entry name" value="TonB-dependent receptor, plug domain"/>
    <property type="match status" value="1"/>
</dbReference>
<dbReference type="Pfam" id="PF07715">
    <property type="entry name" value="Plug"/>
    <property type="match status" value="1"/>
</dbReference>
<feature type="signal peptide" evidence="16">
    <location>
        <begin position="1"/>
        <end position="20"/>
    </location>
</feature>
<evidence type="ECO:0000256" key="10">
    <source>
        <dbReference type="ARBA" id="ARBA00023077"/>
    </source>
</evidence>
<keyword evidence="11 14" id="KW-0472">Membrane</keyword>
<dbReference type="InterPro" id="IPR000531">
    <property type="entry name" value="Beta-barrel_TonB"/>
</dbReference>